<protein>
    <recommendedName>
        <fullName evidence="2">RING-type E3 ubiquitin transferase</fullName>
        <ecNumber evidence="2">2.3.2.27</ecNumber>
    </recommendedName>
</protein>
<evidence type="ECO:0000313" key="12">
    <source>
        <dbReference type="Proteomes" id="UP001445076"/>
    </source>
</evidence>
<dbReference type="GO" id="GO:0006511">
    <property type="term" value="P:ubiquitin-dependent protein catabolic process"/>
    <property type="evidence" value="ECO:0007669"/>
    <property type="project" value="TreeGrafter"/>
</dbReference>
<dbReference type="InterPro" id="IPR001841">
    <property type="entry name" value="Znf_RING"/>
</dbReference>
<comment type="similarity">
    <text evidence="8">Belongs to the RNF181 family.</text>
</comment>
<dbReference type="FunFam" id="3.30.40.10:FF:000127">
    <property type="entry name" value="E3 ubiquitin-protein ligase RNF181"/>
    <property type="match status" value="1"/>
</dbReference>
<dbReference type="Proteomes" id="UP001445076">
    <property type="component" value="Unassembled WGS sequence"/>
</dbReference>
<evidence type="ECO:0000259" key="10">
    <source>
        <dbReference type="PROSITE" id="PS50089"/>
    </source>
</evidence>
<dbReference type="EMBL" id="JARKIK010000035">
    <property type="protein sequence ID" value="KAK8739778.1"/>
    <property type="molecule type" value="Genomic_DNA"/>
</dbReference>
<dbReference type="InterPro" id="IPR051834">
    <property type="entry name" value="RING_finger_E3_ligase"/>
</dbReference>
<evidence type="ECO:0000256" key="8">
    <source>
        <dbReference type="ARBA" id="ARBA00038197"/>
    </source>
</evidence>
<evidence type="ECO:0000313" key="11">
    <source>
        <dbReference type="EMBL" id="KAK8739778.1"/>
    </source>
</evidence>
<dbReference type="Pfam" id="PF13639">
    <property type="entry name" value="zf-RING_2"/>
    <property type="match status" value="1"/>
</dbReference>
<dbReference type="EC" id="2.3.2.27" evidence="2"/>
<dbReference type="PANTHER" id="PTHR45931">
    <property type="entry name" value="SI:CH211-59O9.10"/>
    <property type="match status" value="1"/>
</dbReference>
<name>A0AAW0XKD1_CHEQU</name>
<dbReference type="PROSITE" id="PS50089">
    <property type="entry name" value="ZF_RING_2"/>
    <property type="match status" value="1"/>
</dbReference>
<dbReference type="SUPFAM" id="SSF57850">
    <property type="entry name" value="RING/U-box"/>
    <property type="match status" value="1"/>
</dbReference>
<gene>
    <name evidence="11" type="ORF">OTU49_003191</name>
</gene>
<keyword evidence="12" id="KW-1185">Reference proteome</keyword>
<dbReference type="GO" id="GO:0061630">
    <property type="term" value="F:ubiquitin protein ligase activity"/>
    <property type="evidence" value="ECO:0007669"/>
    <property type="project" value="UniProtKB-EC"/>
</dbReference>
<reference evidence="11 12" key="1">
    <citation type="journal article" date="2024" name="BMC Genomics">
        <title>Genome assembly of redclaw crayfish (Cherax quadricarinatus) provides insights into its immune adaptation and hypoxia tolerance.</title>
        <authorList>
            <person name="Liu Z."/>
            <person name="Zheng J."/>
            <person name="Li H."/>
            <person name="Fang K."/>
            <person name="Wang S."/>
            <person name="He J."/>
            <person name="Zhou D."/>
            <person name="Weng S."/>
            <person name="Chi M."/>
            <person name="Gu Z."/>
            <person name="He J."/>
            <person name="Li F."/>
            <person name="Wang M."/>
        </authorList>
    </citation>
    <scope>NUCLEOTIDE SEQUENCE [LARGE SCALE GENOMIC DNA]</scope>
    <source>
        <strain evidence="11">ZL_2023a</strain>
    </source>
</reference>
<keyword evidence="3" id="KW-0808">Transferase</keyword>
<dbReference type="Gene3D" id="3.30.40.10">
    <property type="entry name" value="Zinc/RING finger domain, C3HC4 (zinc finger)"/>
    <property type="match status" value="1"/>
</dbReference>
<dbReference type="CDD" id="cd16669">
    <property type="entry name" value="RING-H2_RNF181"/>
    <property type="match status" value="1"/>
</dbReference>
<sequence length="186" mass="21618">AVTHLNYYQKEPWRRILHLAQPPGGVQTSLSTLSMASYFDEHNCIPLGSGQTPDHFLHFARLLLHGGYWQDLQLEFTQLFGYDERPPPPTSKEFIEKLNTVTATKGGQCPVCLKEWTEGEEMKELPCKHSFHSSCILPWLKKTNSCPMCRHELPTDDEDYEEYKKQKKRAKDREAEMEMLHNSMFS</sequence>
<dbReference type="PANTHER" id="PTHR45931:SF3">
    <property type="entry name" value="RING ZINC FINGER-CONTAINING PROTEIN"/>
    <property type="match status" value="1"/>
</dbReference>
<keyword evidence="4" id="KW-0479">Metal-binding</keyword>
<accession>A0AAW0XKD1</accession>
<dbReference type="InterPro" id="IPR013083">
    <property type="entry name" value="Znf_RING/FYVE/PHD"/>
</dbReference>
<dbReference type="GO" id="GO:0016567">
    <property type="term" value="P:protein ubiquitination"/>
    <property type="evidence" value="ECO:0007669"/>
    <property type="project" value="UniProtKB-ARBA"/>
</dbReference>
<feature type="domain" description="RING-type" evidence="10">
    <location>
        <begin position="109"/>
        <end position="150"/>
    </location>
</feature>
<evidence type="ECO:0000256" key="1">
    <source>
        <dbReference type="ARBA" id="ARBA00000900"/>
    </source>
</evidence>
<evidence type="ECO:0000256" key="9">
    <source>
        <dbReference type="PROSITE-ProRule" id="PRU00175"/>
    </source>
</evidence>
<evidence type="ECO:0000256" key="2">
    <source>
        <dbReference type="ARBA" id="ARBA00012483"/>
    </source>
</evidence>
<dbReference type="GO" id="GO:0008270">
    <property type="term" value="F:zinc ion binding"/>
    <property type="evidence" value="ECO:0007669"/>
    <property type="project" value="UniProtKB-KW"/>
</dbReference>
<comment type="caution">
    <text evidence="11">The sequence shown here is derived from an EMBL/GenBank/DDBJ whole genome shotgun (WGS) entry which is preliminary data.</text>
</comment>
<evidence type="ECO:0000256" key="7">
    <source>
        <dbReference type="ARBA" id="ARBA00022833"/>
    </source>
</evidence>
<dbReference type="SMART" id="SM00184">
    <property type="entry name" value="RING"/>
    <property type="match status" value="1"/>
</dbReference>
<organism evidence="11 12">
    <name type="scientific">Cherax quadricarinatus</name>
    <name type="common">Australian red claw crayfish</name>
    <dbReference type="NCBI Taxonomy" id="27406"/>
    <lineage>
        <taxon>Eukaryota</taxon>
        <taxon>Metazoa</taxon>
        <taxon>Ecdysozoa</taxon>
        <taxon>Arthropoda</taxon>
        <taxon>Crustacea</taxon>
        <taxon>Multicrustacea</taxon>
        <taxon>Malacostraca</taxon>
        <taxon>Eumalacostraca</taxon>
        <taxon>Eucarida</taxon>
        <taxon>Decapoda</taxon>
        <taxon>Pleocyemata</taxon>
        <taxon>Astacidea</taxon>
        <taxon>Parastacoidea</taxon>
        <taxon>Parastacidae</taxon>
        <taxon>Cherax</taxon>
    </lineage>
</organism>
<dbReference type="GO" id="GO:0005634">
    <property type="term" value="C:nucleus"/>
    <property type="evidence" value="ECO:0007669"/>
    <property type="project" value="TreeGrafter"/>
</dbReference>
<evidence type="ECO:0000256" key="4">
    <source>
        <dbReference type="ARBA" id="ARBA00022723"/>
    </source>
</evidence>
<evidence type="ECO:0000256" key="3">
    <source>
        <dbReference type="ARBA" id="ARBA00022679"/>
    </source>
</evidence>
<dbReference type="AlphaFoldDB" id="A0AAW0XKD1"/>
<keyword evidence="5 9" id="KW-0863">Zinc-finger</keyword>
<keyword evidence="6" id="KW-0833">Ubl conjugation pathway</keyword>
<comment type="catalytic activity">
    <reaction evidence="1">
        <text>S-ubiquitinyl-[E2 ubiquitin-conjugating enzyme]-L-cysteine + [acceptor protein]-L-lysine = [E2 ubiquitin-conjugating enzyme]-L-cysteine + N(6)-ubiquitinyl-[acceptor protein]-L-lysine.</text>
        <dbReference type="EC" id="2.3.2.27"/>
    </reaction>
</comment>
<keyword evidence="7" id="KW-0862">Zinc</keyword>
<proteinExistence type="inferred from homology"/>
<evidence type="ECO:0000256" key="5">
    <source>
        <dbReference type="ARBA" id="ARBA00022771"/>
    </source>
</evidence>
<feature type="non-terminal residue" evidence="11">
    <location>
        <position position="1"/>
    </location>
</feature>
<evidence type="ECO:0000256" key="6">
    <source>
        <dbReference type="ARBA" id="ARBA00022786"/>
    </source>
</evidence>